<dbReference type="Proteomes" id="UP000821845">
    <property type="component" value="Chromosome 4"/>
</dbReference>
<reference evidence="1" key="1">
    <citation type="submission" date="2020-05" db="EMBL/GenBank/DDBJ databases">
        <title>Large-scale comparative analyses of tick genomes elucidate their genetic diversity and vector capacities.</title>
        <authorList>
            <person name="Jia N."/>
            <person name="Wang J."/>
            <person name="Shi W."/>
            <person name="Du L."/>
            <person name="Sun Y."/>
            <person name="Zhan W."/>
            <person name="Jiang J."/>
            <person name="Wang Q."/>
            <person name="Zhang B."/>
            <person name="Ji P."/>
            <person name="Sakyi L.B."/>
            <person name="Cui X."/>
            <person name="Yuan T."/>
            <person name="Jiang B."/>
            <person name="Yang W."/>
            <person name="Lam T.T.-Y."/>
            <person name="Chang Q."/>
            <person name="Ding S."/>
            <person name="Wang X."/>
            <person name="Zhu J."/>
            <person name="Ruan X."/>
            <person name="Zhao L."/>
            <person name="Wei J."/>
            <person name="Que T."/>
            <person name="Du C."/>
            <person name="Cheng J."/>
            <person name="Dai P."/>
            <person name="Han X."/>
            <person name="Huang E."/>
            <person name="Gao Y."/>
            <person name="Liu J."/>
            <person name="Shao H."/>
            <person name="Ye R."/>
            <person name="Li L."/>
            <person name="Wei W."/>
            <person name="Wang X."/>
            <person name="Wang C."/>
            <person name="Yang T."/>
            <person name="Huo Q."/>
            <person name="Li W."/>
            <person name="Guo W."/>
            <person name="Chen H."/>
            <person name="Zhou L."/>
            <person name="Ni X."/>
            <person name="Tian J."/>
            <person name="Zhou Y."/>
            <person name="Sheng Y."/>
            <person name="Liu T."/>
            <person name="Pan Y."/>
            <person name="Xia L."/>
            <person name="Li J."/>
            <person name="Zhao F."/>
            <person name="Cao W."/>
        </authorList>
    </citation>
    <scope>NUCLEOTIDE SEQUENCE</scope>
    <source>
        <strain evidence="1">Hyas-2018</strain>
    </source>
</reference>
<gene>
    <name evidence="1" type="ORF">HPB50_011744</name>
</gene>
<sequence>MRSDASAPAVFSATPPPPLRFFAFVSSEPESRLCVCVSRRASFPVRQPSRRNGVVVPRSGSPRRTGVFATSLTPSPRPRRREATDPRSSSFHRRRRDRRLQSHSTMSGRVGDLTEQQMTALDELRANVDDILRPSHDDYFLLRWLRGLFYSVKKSDFIRHIIQQLEYSAQDMAAQTEKLGRVIEMHSFIFDLENFNLKQIAWKPALDMIINLVTMYEDHYPEMLKKAYVINAPKIYPIIYNMVKPFLSEETAKKIHVFGKDKWKEALLQDIAPEELPVHWGGTMTGPDGDPRCTHIVGAGGPVPCSCYTAPSRRLSSDQNLKMCVVEKKSAVPLTVEVTEAGSILRWEFQTENYDIGFGVFFVPDSNGAVNGGGDGNGDMQELVAMQRVNCHLVPEDGMLVCNSPGKYVLKFDNSFSWYRSKKLLYHYQVLPPTPA</sequence>
<proteinExistence type="predicted"/>
<evidence type="ECO:0000313" key="2">
    <source>
        <dbReference type="Proteomes" id="UP000821845"/>
    </source>
</evidence>
<evidence type="ECO:0000313" key="1">
    <source>
        <dbReference type="EMBL" id="KAH6933068.1"/>
    </source>
</evidence>
<keyword evidence="2" id="KW-1185">Reference proteome</keyword>
<name>A0ACB7SEB0_HYAAI</name>
<accession>A0ACB7SEB0</accession>
<organism evidence="1 2">
    <name type="scientific">Hyalomma asiaticum</name>
    <name type="common">Tick</name>
    <dbReference type="NCBI Taxonomy" id="266040"/>
    <lineage>
        <taxon>Eukaryota</taxon>
        <taxon>Metazoa</taxon>
        <taxon>Ecdysozoa</taxon>
        <taxon>Arthropoda</taxon>
        <taxon>Chelicerata</taxon>
        <taxon>Arachnida</taxon>
        <taxon>Acari</taxon>
        <taxon>Parasitiformes</taxon>
        <taxon>Ixodida</taxon>
        <taxon>Ixodoidea</taxon>
        <taxon>Ixodidae</taxon>
        <taxon>Hyalomminae</taxon>
        <taxon>Hyalomma</taxon>
    </lineage>
</organism>
<protein>
    <submittedName>
        <fullName evidence="1">Uncharacterized protein</fullName>
    </submittedName>
</protein>
<comment type="caution">
    <text evidence="1">The sequence shown here is derived from an EMBL/GenBank/DDBJ whole genome shotgun (WGS) entry which is preliminary data.</text>
</comment>
<dbReference type="EMBL" id="CM023484">
    <property type="protein sequence ID" value="KAH6933068.1"/>
    <property type="molecule type" value="Genomic_DNA"/>
</dbReference>